<dbReference type="InterPro" id="IPR055417">
    <property type="entry name" value="UFD1_N1"/>
</dbReference>
<feature type="chain" id="PRO_5034819292" evidence="4">
    <location>
        <begin position="22"/>
        <end position="498"/>
    </location>
</feature>
<keyword evidence="2" id="KW-0833">Ubl conjugation pathway</keyword>
<name>A0A8H7ZRC1_9FUNG</name>
<evidence type="ECO:0000259" key="6">
    <source>
        <dbReference type="Pfam" id="PF24842"/>
    </source>
</evidence>
<evidence type="ECO:0000313" key="7">
    <source>
        <dbReference type="EMBL" id="KAG5457789.1"/>
    </source>
</evidence>
<dbReference type="AlphaFoldDB" id="A0A8H7ZRC1"/>
<feature type="region of interest" description="Disordered" evidence="3">
    <location>
        <begin position="158"/>
        <end position="179"/>
    </location>
</feature>
<dbReference type="GO" id="GO:0036503">
    <property type="term" value="P:ERAD pathway"/>
    <property type="evidence" value="ECO:0007669"/>
    <property type="project" value="TreeGrafter"/>
</dbReference>
<feature type="non-terminal residue" evidence="7">
    <location>
        <position position="1"/>
    </location>
</feature>
<evidence type="ECO:0000256" key="3">
    <source>
        <dbReference type="SAM" id="MobiDB-lite"/>
    </source>
</evidence>
<dbReference type="InterPro" id="IPR042299">
    <property type="entry name" value="Ufd1-like_Nn"/>
</dbReference>
<evidence type="ECO:0000313" key="8">
    <source>
        <dbReference type="Proteomes" id="UP000673691"/>
    </source>
</evidence>
<dbReference type="PANTHER" id="PTHR12555:SF13">
    <property type="entry name" value="UBIQUITIN RECOGNITION FACTOR IN ER-ASSOCIATED DEGRADATION PROTEIN 1"/>
    <property type="match status" value="1"/>
</dbReference>
<feature type="region of interest" description="Disordered" evidence="3">
    <location>
        <begin position="461"/>
        <end position="482"/>
    </location>
</feature>
<protein>
    <submittedName>
        <fullName evidence="7">Ubiquitin fusion degradation protein UFD1-domain-containing protein</fullName>
    </submittedName>
</protein>
<dbReference type="Pfam" id="PF03152">
    <property type="entry name" value="UFD1_N1"/>
    <property type="match status" value="1"/>
</dbReference>
<reference evidence="7 8" key="1">
    <citation type="journal article" name="Sci. Rep.">
        <title>Genome-scale phylogenetic analyses confirm Olpidium as the closest living zoosporic fungus to the non-flagellated, terrestrial fungi.</title>
        <authorList>
            <person name="Chang Y."/>
            <person name="Rochon D."/>
            <person name="Sekimoto S."/>
            <person name="Wang Y."/>
            <person name="Chovatia M."/>
            <person name="Sandor L."/>
            <person name="Salamov A."/>
            <person name="Grigoriev I.V."/>
            <person name="Stajich J.E."/>
            <person name="Spatafora J.W."/>
        </authorList>
    </citation>
    <scope>NUCLEOTIDE SEQUENCE [LARGE SCALE GENOMIC DNA]</scope>
    <source>
        <strain evidence="7">S191</strain>
    </source>
</reference>
<dbReference type="Pfam" id="PF24842">
    <property type="entry name" value="UFD1_N2"/>
    <property type="match status" value="1"/>
</dbReference>
<dbReference type="InterPro" id="IPR004854">
    <property type="entry name" value="Ufd1-like"/>
</dbReference>
<evidence type="ECO:0000259" key="5">
    <source>
        <dbReference type="Pfam" id="PF03152"/>
    </source>
</evidence>
<dbReference type="Gene3D" id="3.10.330.10">
    <property type="match status" value="1"/>
</dbReference>
<dbReference type="Gene3D" id="2.40.40.50">
    <property type="entry name" value="Ubiquitin fusion degradation protein UFD1, N-terminal domain"/>
    <property type="match status" value="1"/>
</dbReference>
<comment type="caution">
    <text evidence="7">The sequence shown here is derived from an EMBL/GenBank/DDBJ whole genome shotgun (WGS) entry which is preliminary data.</text>
</comment>
<sequence length="498" mass="55179">GGFFFFFFFFFFLSSCGRTHSRIQPPRPPFPPAVRRLSFFFYFFFFCPAHFAKWSGQDYENPFTQYLGYHGELDAGALGPGRRFEEHYRCYPVVLMRGSERENVNFGGKSAPYPMLFQITNEANGNKTGAGVLEFIAEEGRVYLPNWVGLGAARRNRGRGTGDLERGSMRRPKEDDLPTTTPQMMKMLNVEQGQIVKIVNTTLPTGHFVKIQPQSVDFLDITDPKAVYASPDLRLENAFRNFSTLTRGDVIEFIYNNKIYRILVLEIKPSAADSISIVETDLEVDFAPPVGYEEPKPARAQHASTPDHLYEAGEPIKEEERGWRSFRGAGNRLSGKEVPEIIPMPVNAVAPTGPANLFSTAGLNERQTAPAALDMPFGKLFFGYKIVPFGTNKPGTPANEAEIIPRRFRVRAAPVPATNAAAGDASVRDFEFEVVSAASFRGSRSAGAKMRRSALAVKTAHGLKKPTLPARSSDRTLSPLRPHAEVVLSPADRSVALG</sequence>
<keyword evidence="4" id="KW-0732">Signal</keyword>
<feature type="signal peptide" evidence="4">
    <location>
        <begin position="1"/>
        <end position="21"/>
    </location>
</feature>
<dbReference type="GO" id="GO:0006511">
    <property type="term" value="P:ubiquitin-dependent protein catabolic process"/>
    <property type="evidence" value="ECO:0007669"/>
    <property type="project" value="InterPro"/>
</dbReference>
<evidence type="ECO:0000256" key="1">
    <source>
        <dbReference type="ARBA" id="ARBA00006043"/>
    </source>
</evidence>
<gene>
    <name evidence="7" type="ORF">BJ554DRAFT_2115</name>
</gene>
<evidence type="ECO:0000256" key="2">
    <source>
        <dbReference type="ARBA" id="ARBA00022786"/>
    </source>
</evidence>
<dbReference type="InterPro" id="IPR055418">
    <property type="entry name" value="UFD1_N2"/>
</dbReference>
<feature type="domain" description="Ubiquitin fusion degradation protein UFD1 N-terminal subdomain 1" evidence="5">
    <location>
        <begin position="112"/>
        <end position="148"/>
    </location>
</feature>
<keyword evidence="8" id="KW-1185">Reference proteome</keyword>
<dbReference type="OrthoDB" id="422728at2759"/>
<accession>A0A8H7ZRC1</accession>
<proteinExistence type="inferred from homology"/>
<dbReference type="EMBL" id="JAEFCI010009471">
    <property type="protein sequence ID" value="KAG5457789.1"/>
    <property type="molecule type" value="Genomic_DNA"/>
</dbReference>
<dbReference type="PANTHER" id="PTHR12555">
    <property type="entry name" value="UBIQUITIN FUSION DEGRADATON PROTEIN 1"/>
    <property type="match status" value="1"/>
</dbReference>
<feature type="compositionally biased region" description="Basic and acidic residues" evidence="3">
    <location>
        <begin position="160"/>
        <end position="176"/>
    </location>
</feature>
<evidence type="ECO:0000256" key="4">
    <source>
        <dbReference type="SAM" id="SignalP"/>
    </source>
</evidence>
<dbReference type="Proteomes" id="UP000673691">
    <property type="component" value="Unassembled WGS sequence"/>
</dbReference>
<dbReference type="GO" id="GO:0034098">
    <property type="term" value="C:VCP-NPL4-UFD1 AAA ATPase complex"/>
    <property type="evidence" value="ECO:0007669"/>
    <property type="project" value="TreeGrafter"/>
</dbReference>
<organism evidence="7 8">
    <name type="scientific">Olpidium bornovanus</name>
    <dbReference type="NCBI Taxonomy" id="278681"/>
    <lineage>
        <taxon>Eukaryota</taxon>
        <taxon>Fungi</taxon>
        <taxon>Fungi incertae sedis</taxon>
        <taxon>Olpidiomycota</taxon>
        <taxon>Olpidiomycotina</taxon>
        <taxon>Olpidiomycetes</taxon>
        <taxon>Olpidiales</taxon>
        <taxon>Olpidiaceae</taxon>
        <taxon>Olpidium</taxon>
    </lineage>
</organism>
<comment type="similarity">
    <text evidence="1">Belongs to the UFD1 family.</text>
</comment>
<feature type="domain" description="Ubiquitin fusion degradation protein UFD1 N-terminal subdomain 2" evidence="6">
    <location>
        <begin position="206"/>
        <end position="289"/>
    </location>
</feature>
<dbReference type="GO" id="GO:0031593">
    <property type="term" value="F:polyubiquitin modification-dependent protein binding"/>
    <property type="evidence" value="ECO:0007669"/>
    <property type="project" value="TreeGrafter"/>
</dbReference>